<feature type="chain" id="PRO_5041309333" evidence="3">
    <location>
        <begin position="20"/>
        <end position="312"/>
    </location>
</feature>
<accession>A0AA49GKM4</accession>
<reference evidence="5" key="2">
    <citation type="journal article" date="2024" name="Antonie Van Leeuwenhoek">
        <title>Roseihalotalea indica gen. nov., sp. nov., a halophilic Bacteroidetes from mesopelagic Southwest Indian Ocean with higher carbohydrate metabolic potential.</title>
        <authorList>
            <person name="Chen B."/>
            <person name="Zhang M."/>
            <person name="Lin D."/>
            <person name="Ye J."/>
            <person name="Tang K."/>
        </authorList>
    </citation>
    <scope>NUCLEOTIDE SEQUENCE</scope>
    <source>
        <strain evidence="5">TK19036</strain>
    </source>
</reference>
<evidence type="ECO:0000256" key="1">
    <source>
        <dbReference type="ARBA" id="ARBA00022801"/>
    </source>
</evidence>
<dbReference type="AlphaFoldDB" id="A0AA49GKM4"/>
<evidence type="ECO:0000256" key="3">
    <source>
        <dbReference type="SAM" id="SignalP"/>
    </source>
</evidence>
<dbReference type="PANTHER" id="PTHR12304:SF4">
    <property type="entry name" value="URIDINE NUCLEOSIDASE"/>
    <property type="match status" value="1"/>
</dbReference>
<evidence type="ECO:0000259" key="4">
    <source>
        <dbReference type="Pfam" id="PF01156"/>
    </source>
</evidence>
<evidence type="ECO:0000256" key="2">
    <source>
        <dbReference type="ARBA" id="ARBA00023295"/>
    </source>
</evidence>
<name>A0AA49GKM4_9BACT</name>
<dbReference type="PANTHER" id="PTHR12304">
    <property type="entry name" value="INOSINE-URIDINE PREFERRING NUCLEOSIDE HYDROLASE"/>
    <property type="match status" value="1"/>
</dbReference>
<evidence type="ECO:0000313" key="5">
    <source>
        <dbReference type="EMBL" id="WKN35118.1"/>
    </source>
</evidence>
<gene>
    <name evidence="5" type="ORF">K4G66_22335</name>
</gene>
<dbReference type="InterPro" id="IPR023186">
    <property type="entry name" value="IUNH"/>
</dbReference>
<dbReference type="GO" id="GO:0005829">
    <property type="term" value="C:cytosol"/>
    <property type="evidence" value="ECO:0007669"/>
    <property type="project" value="TreeGrafter"/>
</dbReference>
<dbReference type="SUPFAM" id="SSF53590">
    <property type="entry name" value="Nucleoside hydrolase"/>
    <property type="match status" value="1"/>
</dbReference>
<dbReference type="Gene3D" id="3.90.245.10">
    <property type="entry name" value="Ribonucleoside hydrolase-like"/>
    <property type="match status" value="1"/>
</dbReference>
<keyword evidence="2" id="KW-0326">Glycosidase</keyword>
<dbReference type="InterPro" id="IPR001910">
    <property type="entry name" value="Inosine/uridine_hydrolase_dom"/>
</dbReference>
<keyword evidence="1 5" id="KW-0378">Hydrolase</keyword>
<keyword evidence="3" id="KW-0732">Signal</keyword>
<dbReference type="InterPro" id="IPR036452">
    <property type="entry name" value="Ribo_hydro-like"/>
</dbReference>
<dbReference type="GO" id="GO:0006152">
    <property type="term" value="P:purine nucleoside catabolic process"/>
    <property type="evidence" value="ECO:0007669"/>
    <property type="project" value="TreeGrafter"/>
</dbReference>
<organism evidence="5">
    <name type="scientific">Roseihalotalea indica</name>
    <dbReference type="NCBI Taxonomy" id="2867963"/>
    <lineage>
        <taxon>Bacteria</taxon>
        <taxon>Pseudomonadati</taxon>
        <taxon>Bacteroidota</taxon>
        <taxon>Cytophagia</taxon>
        <taxon>Cytophagales</taxon>
        <taxon>Catalimonadaceae</taxon>
        <taxon>Roseihalotalea</taxon>
    </lineage>
</organism>
<proteinExistence type="predicted"/>
<sequence>MKKYALLSLYLLLRFHASAQTPIILDADTGNEMDDLYAIVSAILSDSLEVKALTSAHFNNPQLLTDSMWNNYPTENINTVQLSQDENLKLLSSLNQTSIPHPLGANRMVGYAWGYYPGAPIPHSAATDYMIDQAQKASPKDKLTIVSLGAATNVAAAILTDTTIARNIRLYMLSMQYDLEKKAWNKNEFNVRNDLNALDLVLNHPELEVYIIPASIAGQLVFQRTSTIEKLRAIDTETTRILARRWDEVHAGDNWNMWDLALIEAIINPELATLEEGSTPPENTPRTINIYTHINAPKMEAAFWERLSQTAN</sequence>
<feature type="signal peptide" evidence="3">
    <location>
        <begin position="1"/>
        <end position="19"/>
    </location>
</feature>
<protein>
    <submittedName>
        <fullName evidence="5">Nucleoside hydrolase</fullName>
    </submittedName>
</protein>
<reference evidence="5" key="1">
    <citation type="journal article" date="2023" name="Comput. Struct. Biotechnol. J.">
        <title>Discovery of a novel marine Bacteroidetes with a rich repertoire of carbohydrate-active enzymes.</title>
        <authorList>
            <person name="Chen B."/>
            <person name="Liu G."/>
            <person name="Chen Q."/>
            <person name="Wang H."/>
            <person name="Liu L."/>
            <person name="Tang K."/>
        </authorList>
    </citation>
    <scope>NUCLEOTIDE SEQUENCE</scope>
    <source>
        <strain evidence="5">TK19036</strain>
    </source>
</reference>
<feature type="domain" description="Inosine/uridine-preferring nucleoside hydrolase" evidence="4">
    <location>
        <begin position="23"/>
        <end position="275"/>
    </location>
</feature>
<dbReference type="GO" id="GO:0008477">
    <property type="term" value="F:purine nucleosidase activity"/>
    <property type="evidence" value="ECO:0007669"/>
    <property type="project" value="TreeGrafter"/>
</dbReference>
<dbReference type="Pfam" id="PF01156">
    <property type="entry name" value="IU_nuc_hydro"/>
    <property type="match status" value="1"/>
</dbReference>
<dbReference type="EMBL" id="CP120682">
    <property type="protein sequence ID" value="WKN35118.1"/>
    <property type="molecule type" value="Genomic_DNA"/>
</dbReference>